<evidence type="ECO:0000256" key="2">
    <source>
        <dbReference type="ARBA" id="ARBA00022801"/>
    </source>
</evidence>
<dbReference type="EMBL" id="RBLG01000002">
    <property type="protein sequence ID" value="RKS53299.1"/>
    <property type="molecule type" value="Genomic_DNA"/>
</dbReference>
<comment type="caution">
    <text evidence="5">The sequence shown here is derived from an EMBL/GenBank/DDBJ whole genome shotgun (WGS) entry which is preliminary data.</text>
</comment>
<dbReference type="InterPro" id="IPR029069">
    <property type="entry name" value="HotDog_dom_sf"/>
</dbReference>
<evidence type="ECO:0000313" key="6">
    <source>
        <dbReference type="Proteomes" id="UP000276282"/>
    </source>
</evidence>
<dbReference type="Proteomes" id="UP000276282">
    <property type="component" value="Unassembled WGS sequence"/>
</dbReference>
<dbReference type="PANTHER" id="PTHR11049:SF16">
    <property type="entry name" value="PROTEIN VDLD"/>
    <property type="match status" value="1"/>
</dbReference>
<protein>
    <submittedName>
        <fullName evidence="5">Uncharacterized protein (TIGR00369 family)</fullName>
    </submittedName>
</protein>
<name>A0A495PX20_9FLAO</name>
<evidence type="ECO:0000313" key="5">
    <source>
        <dbReference type="EMBL" id="RKS53299.1"/>
    </source>
</evidence>
<evidence type="ECO:0000256" key="1">
    <source>
        <dbReference type="ARBA" id="ARBA00010458"/>
    </source>
</evidence>
<dbReference type="Gene3D" id="3.10.129.10">
    <property type="entry name" value="Hotdog Thioesterase"/>
    <property type="match status" value="1"/>
</dbReference>
<reference evidence="5 6" key="1">
    <citation type="submission" date="2018-10" db="EMBL/GenBank/DDBJ databases">
        <title>Genomic Encyclopedia of Archaeal and Bacterial Type Strains, Phase II (KMG-II): from individual species to whole genera.</title>
        <authorList>
            <person name="Goeker M."/>
        </authorList>
    </citation>
    <scope>NUCLEOTIDE SEQUENCE [LARGE SCALE GENOMIC DNA]</scope>
    <source>
        <strain evidence="5 6">DSM 19839</strain>
    </source>
</reference>
<dbReference type="GO" id="GO:0006637">
    <property type="term" value="P:acyl-CoA metabolic process"/>
    <property type="evidence" value="ECO:0007669"/>
    <property type="project" value="TreeGrafter"/>
</dbReference>
<dbReference type="RefSeq" id="WP_121345403.1">
    <property type="nucleotide sequence ID" value="NZ_RBLG01000002.1"/>
</dbReference>
<dbReference type="InterPro" id="IPR006683">
    <property type="entry name" value="Thioestr_dom"/>
</dbReference>
<dbReference type="CDD" id="cd03442">
    <property type="entry name" value="BFIT_BACH"/>
    <property type="match status" value="1"/>
</dbReference>
<dbReference type="GO" id="GO:0005829">
    <property type="term" value="C:cytosol"/>
    <property type="evidence" value="ECO:0007669"/>
    <property type="project" value="TreeGrafter"/>
</dbReference>
<feature type="domain" description="HotDog ACOT-type" evidence="4">
    <location>
        <begin position="9"/>
        <end position="121"/>
    </location>
</feature>
<keyword evidence="2 3" id="KW-0378">Hydrolase</keyword>
<dbReference type="InterPro" id="IPR040170">
    <property type="entry name" value="Cytosol_ACT"/>
</dbReference>
<dbReference type="GO" id="GO:0052816">
    <property type="term" value="F:long-chain fatty acyl-CoA hydrolase activity"/>
    <property type="evidence" value="ECO:0007669"/>
    <property type="project" value="TreeGrafter"/>
</dbReference>
<proteinExistence type="inferred from homology"/>
<evidence type="ECO:0000256" key="3">
    <source>
        <dbReference type="PROSITE-ProRule" id="PRU01106"/>
    </source>
</evidence>
<sequence>MEKTYKKIAESQVVISELMLPSHSNFNGKIHGGYLLSLLDQIAFACASKHSRAYCVTASVDTVDFLKPIEIGELVTLKASVNYVGNSSMVIGIRVEAENILTGEVKHCNSSYFTMVAKDKDGKSLPVPGLILEGDHDIRRFVKSIKRNKMKAKRKTEFHETDFSSNEYIHILEDYNVKIEL</sequence>
<dbReference type="AlphaFoldDB" id="A0A495PX20"/>
<gene>
    <name evidence="5" type="ORF">BC962_1549</name>
</gene>
<evidence type="ECO:0000259" key="4">
    <source>
        <dbReference type="PROSITE" id="PS51770"/>
    </source>
</evidence>
<comment type="similarity">
    <text evidence="1">Belongs to the acyl coenzyme A hydrolase family.</text>
</comment>
<organism evidence="5 6">
    <name type="scientific">Gillisia mitskevichiae</name>
    <dbReference type="NCBI Taxonomy" id="270921"/>
    <lineage>
        <taxon>Bacteria</taxon>
        <taxon>Pseudomonadati</taxon>
        <taxon>Bacteroidota</taxon>
        <taxon>Flavobacteriia</taxon>
        <taxon>Flavobacteriales</taxon>
        <taxon>Flavobacteriaceae</taxon>
        <taxon>Gillisia</taxon>
    </lineage>
</organism>
<keyword evidence="6" id="KW-1185">Reference proteome</keyword>
<dbReference type="InterPro" id="IPR033120">
    <property type="entry name" value="HOTDOG_ACOT"/>
</dbReference>
<dbReference type="OrthoDB" id="9801856at2"/>
<dbReference type="Pfam" id="PF03061">
    <property type="entry name" value="4HBT"/>
    <property type="match status" value="1"/>
</dbReference>
<dbReference type="PROSITE" id="PS51770">
    <property type="entry name" value="HOTDOG_ACOT"/>
    <property type="match status" value="1"/>
</dbReference>
<accession>A0A495PX20</accession>
<dbReference type="PANTHER" id="PTHR11049">
    <property type="entry name" value="ACYL COENZYME A THIOESTER HYDROLASE"/>
    <property type="match status" value="1"/>
</dbReference>
<dbReference type="SUPFAM" id="SSF54637">
    <property type="entry name" value="Thioesterase/thiol ester dehydrase-isomerase"/>
    <property type="match status" value="1"/>
</dbReference>